<protein>
    <submittedName>
        <fullName evidence="1">Uncharacterized protein</fullName>
    </submittedName>
</protein>
<reference evidence="2" key="1">
    <citation type="journal article" date="2010" name="Genome Res.">
        <title>Population genomic sequencing of Coccidioides fungi reveals recent hybridization and transposon control.</title>
        <authorList>
            <person name="Neafsey D.E."/>
            <person name="Barker B.M."/>
            <person name="Sharpton T.J."/>
            <person name="Stajich J.E."/>
            <person name="Park D.J."/>
            <person name="Whiston E."/>
            <person name="Hung C.-Y."/>
            <person name="McMahan C."/>
            <person name="White J."/>
            <person name="Sykes S."/>
            <person name="Heiman D."/>
            <person name="Young S."/>
            <person name="Zeng Q."/>
            <person name="Abouelleil A."/>
            <person name="Aftuck L."/>
            <person name="Bessette D."/>
            <person name="Brown A."/>
            <person name="FitzGerald M."/>
            <person name="Lui A."/>
            <person name="Macdonald J.P."/>
            <person name="Priest M."/>
            <person name="Orbach M.J."/>
            <person name="Galgiani J.N."/>
            <person name="Kirkland T.N."/>
            <person name="Cole G.T."/>
            <person name="Birren B.W."/>
            <person name="Henn M.R."/>
            <person name="Taylor J.W."/>
            <person name="Rounsley S.D."/>
        </authorList>
    </citation>
    <scope>NUCLEOTIDE SEQUENCE [LARGE SCALE GENOMIC DNA]</scope>
    <source>
        <strain evidence="2">RMSCC 2394</strain>
    </source>
</reference>
<accession>A0A0J7BA78</accession>
<dbReference type="EMBL" id="DS028096">
    <property type="protein sequence ID" value="KMP06942.1"/>
    <property type="molecule type" value="Genomic_DNA"/>
</dbReference>
<organism evidence="1 2">
    <name type="scientific">Coccidioides immitis RMSCC 2394</name>
    <dbReference type="NCBI Taxonomy" id="404692"/>
    <lineage>
        <taxon>Eukaryota</taxon>
        <taxon>Fungi</taxon>
        <taxon>Dikarya</taxon>
        <taxon>Ascomycota</taxon>
        <taxon>Pezizomycotina</taxon>
        <taxon>Eurotiomycetes</taxon>
        <taxon>Eurotiomycetidae</taxon>
        <taxon>Onygenales</taxon>
        <taxon>Onygenaceae</taxon>
        <taxon>Coccidioides</taxon>
    </lineage>
</organism>
<dbReference type="Proteomes" id="UP000054565">
    <property type="component" value="Unassembled WGS sequence"/>
</dbReference>
<dbReference type="AlphaFoldDB" id="A0A0J7BA78"/>
<evidence type="ECO:0000313" key="1">
    <source>
        <dbReference type="EMBL" id="KMP06942.1"/>
    </source>
</evidence>
<gene>
    <name evidence="1" type="ORF">CIRG_06623</name>
</gene>
<name>A0A0J7BA78_COCIT</name>
<sequence length="143" mass="15363">MCNPPKSLLGCYHPCLLIGESLTQKSLGVGIVVFMVDKQFGFIEDGMQPQANKIAKQPRFPKYATEDGESCLRGVGVPLQVSRKAKNQPCKMARTPSTLFSTNFHNPSSVPPVPSLENCTLSESTSAHSASLLLCIDAGHTSV</sequence>
<proteinExistence type="predicted"/>
<evidence type="ECO:0000313" key="2">
    <source>
        <dbReference type="Proteomes" id="UP000054565"/>
    </source>
</evidence>